<dbReference type="InterPro" id="IPR041418">
    <property type="entry name" value="SAM_3"/>
</dbReference>
<dbReference type="GO" id="GO:0001228">
    <property type="term" value="F:DNA-binding transcription activator activity, RNA polymerase II-specific"/>
    <property type="evidence" value="ECO:0007669"/>
    <property type="project" value="TreeGrafter"/>
</dbReference>
<dbReference type="EMBL" id="GECZ01004078">
    <property type="protein sequence ID" value="JAS65691.1"/>
    <property type="molecule type" value="Transcribed_RNA"/>
</dbReference>
<feature type="domain" description="SAM" evidence="1">
    <location>
        <begin position="125"/>
        <end position="180"/>
    </location>
</feature>
<organism evidence="3">
    <name type="scientific">Cuerna arida</name>
    <dbReference type="NCBI Taxonomy" id="1464854"/>
    <lineage>
        <taxon>Eukaryota</taxon>
        <taxon>Metazoa</taxon>
        <taxon>Ecdysozoa</taxon>
        <taxon>Arthropoda</taxon>
        <taxon>Hexapoda</taxon>
        <taxon>Insecta</taxon>
        <taxon>Pterygota</taxon>
        <taxon>Neoptera</taxon>
        <taxon>Paraneoptera</taxon>
        <taxon>Hemiptera</taxon>
        <taxon>Auchenorrhyncha</taxon>
        <taxon>Membracoidea</taxon>
        <taxon>Cicadellidae</taxon>
        <taxon>Cicadellinae</taxon>
        <taxon>Proconiini</taxon>
        <taxon>Cuerna</taxon>
    </lineage>
</organism>
<gene>
    <name evidence="3" type="ORF">g.40065</name>
    <name evidence="4" type="ORF">g.40070</name>
</gene>
<evidence type="ECO:0000259" key="2">
    <source>
        <dbReference type="Pfam" id="PF25416"/>
    </source>
</evidence>
<evidence type="ECO:0000313" key="4">
    <source>
        <dbReference type="EMBL" id="JAS65691.1"/>
    </source>
</evidence>
<accession>A0A1B6F561</accession>
<dbReference type="PANTHER" id="PTHR11037">
    <property type="entry name" value="TRANSCRIPTION FACTOR CP2"/>
    <property type="match status" value="1"/>
</dbReference>
<sequence>MLVLIHTLTMTVADVEISAKFFHLMCPSSRRIHQGFVAKRIGVTWSRNKSLCGRSKYRINQPHLRQNLQAMIIGALQNGNGKPTRDDQLQVHNMTKTSLAPQVTLPDRPNSSDNSLVTQGALIGSATPQQTMTWLQANRFAAYLHTFASFSGADLMRLSRDDLIQICGLADGIRLFNALHPRAKTLYLCVQNSPVVYQAVYLASLSSREMCVKVAALLGFSHNQLTHIYMQGPNGIHVVITDELVRNIKDEATFTTELISDESGEGLCLVLKQPPPH</sequence>
<dbReference type="GO" id="GO:0005634">
    <property type="term" value="C:nucleus"/>
    <property type="evidence" value="ECO:0007669"/>
    <property type="project" value="TreeGrafter"/>
</dbReference>
<dbReference type="SUPFAM" id="SSF47769">
    <property type="entry name" value="SAM/Pointed domain"/>
    <property type="match status" value="1"/>
</dbReference>
<dbReference type="EMBL" id="GECZ01024380">
    <property type="protein sequence ID" value="JAS45389.1"/>
    <property type="molecule type" value="Transcribed_RNA"/>
</dbReference>
<dbReference type="InterPro" id="IPR013761">
    <property type="entry name" value="SAM/pointed_sf"/>
</dbReference>
<reference evidence="3" key="1">
    <citation type="submission" date="2015-11" db="EMBL/GenBank/DDBJ databases">
        <title>De novo transcriptome assembly of four potential Pierce s Disease insect vectors from Arizona vineyards.</title>
        <authorList>
            <person name="Tassone E.E."/>
        </authorList>
    </citation>
    <scope>NUCLEOTIDE SEQUENCE</scope>
</reference>
<dbReference type="Pfam" id="PF18016">
    <property type="entry name" value="SAM_3"/>
    <property type="match status" value="1"/>
</dbReference>
<name>A0A1B6F561_9HEMI</name>
<proteinExistence type="predicted"/>
<dbReference type="Pfam" id="PF25416">
    <property type="entry name" value="GRHL1_C"/>
    <property type="match status" value="1"/>
</dbReference>
<dbReference type="InterPro" id="IPR057520">
    <property type="entry name" value="GRHL1/CP2_C"/>
</dbReference>
<feature type="domain" description="GRHL1/CP2 C-terminal" evidence="2">
    <location>
        <begin position="184"/>
        <end position="263"/>
    </location>
</feature>
<protein>
    <submittedName>
        <fullName evidence="3">Uncharacterized protein</fullName>
    </submittedName>
</protein>
<evidence type="ECO:0000259" key="1">
    <source>
        <dbReference type="Pfam" id="PF18016"/>
    </source>
</evidence>
<dbReference type="PANTHER" id="PTHR11037:SF21">
    <property type="entry name" value="GEMINI, ISOFORM C"/>
    <property type="match status" value="1"/>
</dbReference>
<dbReference type="GO" id="GO:0000978">
    <property type="term" value="F:RNA polymerase II cis-regulatory region sequence-specific DNA binding"/>
    <property type="evidence" value="ECO:0007669"/>
    <property type="project" value="TreeGrafter"/>
</dbReference>
<dbReference type="Gene3D" id="1.10.150.50">
    <property type="entry name" value="Transcription Factor, Ets-1"/>
    <property type="match status" value="1"/>
</dbReference>
<dbReference type="FunFam" id="1.10.150.50:FF:000086">
    <property type="entry name" value="Alpha-globin transcription factor CP2"/>
    <property type="match status" value="1"/>
</dbReference>
<dbReference type="AlphaFoldDB" id="A0A1B6F561"/>
<dbReference type="InterPro" id="IPR040167">
    <property type="entry name" value="TF_CP2-like"/>
</dbReference>
<evidence type="ECO:0000313" key="3">
    <source>
        <dbReference type="EMBL" id="JAS45389.1"/>
    </source>
</evidence>